<dbReference type="Proteomes" id="UP000653305">
    <property type="component" value="Unassembled WGS sequence"/>
</dbReference>
<dbReference type="PROSITE" id="PS51324">
    <property type="entry name" value="ERV_ALR"/>
    <property type="match status" value="1"/>
</dbReference>
<feature type="compositionally biased region" description="Pro residues" evidence="7">
    <location>
        <begin position="32"/>
        <end position="50"/>
    </location>
</feature>
<dbReference type="InterPro" id="IPR036774">
    <property type="entry name" value="ERV/ALR_sulphydryl_oxid_sf"/>
</dbReference>
<evidence type="ECO:0000256" key="5">
    <source>
        <dbReference type="ARBA" id="ARBA00023157"/>
    </source>
</evidence>
<comment type="cofactor">
    <cofactor evidence="1 6">
        <name>FAD</name>
        <dbReference type="ChEBI" id="CHEBI:57692"/>
    </cofactor>
</comment>
<evidence type="ECO:0000256" key="2">
    <source>
        <dbReference type="ARBA" id="ARBA00022630"/>
    </source>
</evidence>
<protein>
    <recommendedName>
        <fullName evidence="6">Sulfhydryl oxidase</fullName>
        <ecNumber evidence="6">1.8.3.2</ecNumber>
    </recommendedName>
</protein>
<comment type="catalytic activity">
    <reaction evidence="6">
        <text>2 R'C(R)SH + O2 = R'C(R)S-S(R)CR' + H2O2</text>
        <dbReference type="Rhea" id="RHEA:17357"/>
        <dbReference type="ChEBI" id="CHEBI:15379"/>
        <dbReference type="ChEBI" id="CHEBI:16240"/>
        <dbReference type="ChEBI" id="CHEBI:16520"/>
        <dbReference type="ChEBI" id="CHEBI:17412"/>
        <dbReference type="EC" id="1.8.3.2"/>
    </reaction>
</comment>
<evidence type="ECO:0000313" key="10">
    <source>
        <dbReference type="Proteomes" id="UP000653305"/>
    </source>
</evidence>
<keyword evidence="3 6" id="KW-0274">FAD</keyword>
<keyword evidence="10" id="KW-1185">Reference proteome</keyword>
<feature type="domain" description="ERV/ALR sulfhydryl oxidase" evidence="8">
    <location>
        <begin position="128"/>
        <end position="201"/>
    </location>
</feature>
<evidence type="ECO:0000259" key="8">
    <source>
        <dbReference type="PROSITE" id="PS51324"/>
    </source>
</evidence>
<dbReference type="EC" id="1.8.3.2" evidence="6"/>
<evidence type="ECO:0000256" key="1">
    <source>
        <dbReference type="ARBA" id="ARBA00001974"/>
    </source>
</evidence>
<organism evidence="9 10">
    <name type="scientific">Phtheirospermum japonicum</name>
    <dbReference type="NCBI Taxonomy" id="374723"/>
    <lineage>
        <taxon>Eukaryota</taxon>
        <taxon>Viridiplantae</taxon>
        <taxon>Streptophyta</taxon>
        <taxon>Embryophyta</taxon>
        <taxon>Tracheophyta</taxon>
        <taxon>Spermatophyta</taxon>
        <taxon>Magnoliopsida</taxon>
        <taxon>eudicotyledons</taxon>
        <taxon>Gunneridae</taxon>
        <taxon>Pentapetalae</taxon>
        <taxon>asterids</taxon>
        <taxon>lamiids</taxon>
        <taxon>Lamiales</taxon>
        <taxon>Orobanchaceae</taxon>
        <taxon>Orobanchaceae incertae sedis</taxon>
        <taxon>Phtheirospermum</taxon>
    </lineage>
</organism>
<proteinExistence type="predicted"/>
<dbReference type="InterPro" id="IPR039799">
    <property type="entry name" value="ALR/ERV"/>
</dbReference>
<gene>
    <name evidence="9" type="ORF">PHJA_002760800</name>
</gene>
<dbReference type="InterPro" id="IPR017905">
    <property type="entry name" value="ERV/ALR_sulphydryl_oxidase"/>
</dbReference>
<comment type="caution">
    <text evidence="9">The sequence shown here is derived from an EMBL/GenBank/DDBJ whole genome shotgun (WGS) entry which is preliminary data.</text>
</comment>
<sequence>SLRITGSTLVTFASGEPLAVSHHAPAVLLRTPPSPPPPNPILHTPPHPPPVFVRTSEQCPKNPLQLLFQAFDKVSECIQSHLSQFVLRPGGPSSSFSTNQNQILSLSSPSTAASHLQPAEFLIKGKSTGLTTKEELGRATWTFLHTLAAQYPDKPTRQQKKDVKELMAILSRLYPCKECADHFKEVIRANPVEAGSHHDFS</sequence>
<dbReference type="PANTHER" id="PTHR12645">
    <property type="entry name" value="ALR/ERV"/>
    <property type="match status" value="1"/>
</dbReference>
<evidence type="ECO:0000256" key="6">
    <source>
        <dbReference type="RuleBase" id="RU371123"/>
    </source>
</evidence>
<keyword evidence="2 6" id="KW-0285">Flavoprotein</keyword>
<dbReference type="PANTHER" id="PTHR12645:SF0">
    <property type="entry name" value="FAD-LINKED SULFHYDRYL OXIDASE ALR"/>
    <property type="match status" value="1"/>
</dbReference>
<feature type="non-terminal residue" evidence="9">
    <location>
        <position position="201"/>
    </location>
</feature>
<name>A0A830D0J4_9LAMI</name>
<evidence type="ECO:0000256" key="7">
    <source>
        <dbReference type="SAM" id="MobiDB-lite"/>
    </source>
</evidence>
<evidence type="ECO:0000256" key="3">
    <source>
        <dbReference type="ARBA" id="ARBA00022827"/>
    </source>
</evidence>
<dbReference type="EMBL" id="BMAC01001177">
    <property type="protein sequence ID" value="GFQ06168.1"/>
    <property type="molecule type" value="Genomic_DNA"/>
</dbReference>
<dbReference type="SUPFAM" id="SSF69000">
    <property type="entry name" value="FAD-dependent thiol oxidase"/>
    <property type="match status" value="1"/>
</dbReference>
<feature type="region of interest" description="Disordered" evidence="7">
    <location>
        <begin position="29"/>
        <end position="50"/>
    </location>
</feature>
<dbReference type="Gene3D" id="1.20.120.310">
    <property type="entry name" value="ERV/ALR sulfhydryl oxidase domain"/>
    <property type="match status" value="1"/>
</dbReference>
<dbReference type="AlphaFoldDB" id="A0A830D0J4"/>
<dbReference type="GO" id="GO:0005739">
    <property type="term" value="C:mitochondrion"/>
    <property type="evidence" value="ECO:0007669"/>
    <property type="project" value="TreeGrafter"/>
</dbReference>
<keyword evidence="5" id="KW-1015">Disulfide bond</keyword>
<keyword evidence="4 6" id="KW-0560">Oxidoreductase</keyword>
<evidence type="ECO:0000256" key="4">
    <source>
        <dbReference type="ARBA" id="ARBA00023002"/>
    </source>
</evidence>
<dbReference type="GO" id="GO:0016971">
    <property type="term" value="F:flavin-dependent sulfhydryl oxidase activity"/>
    <property type="evidence" value="ECO:0007669"/>
    <property type="project" value="InterPro"/>
</dbReference>
<dbReference type="Pfam" id="PF04777">
    <property type="entry name" value="Evr1_Alr"/>
    <property type="match status" value="1"/>
</dbReference>
<reference evidence="9" key="1">
    <citation type="submission" date="2020-07" db="EMBL/GenBank/DDBJ databases">
        <title>Ethylene signaling mediates host invasion by parasitic plants.</title>
        <authorList>
            <person name="Yoshida S."/>
        </authorList>
    </citation>
    <scope>NUCLEOTIDE SEQUENCE</scope>
    <source>
        <strain evidence="9">Okayama</strain>
    </source>
</reference>
<accession>A0A830D0J4</accession>
<dbReference type="GO" id="GO:0050660">
    <property type="term" value="F:flavin adenine dinucleotide binding"/>
    <property type="evidence" value="ECO:0007669"/>
    <property type="project" value="TreeGrafter"/>
</dbReference>
<evidence type="ECO:0000313" key="9">
    <source>
        <dbReference type="EMBL" id="GFQ06168.1"/>
    </source>
</evidence>
<dbReference type="OrthoDB" id="17199at2759"/>